<keyword evidence="3" id="KW-1185">Reference proteome</keyword>
<dbReference type="Proteomes" id="UP000294555">
    <property type="component" value="Unassembled WGS sequence"/>
</dbReference>
<name>A0A4R1NF93_9GAMM</name>
<feature type="domain" description="Rhodanese" evidence="1">
    <location>
        <begin position="50"/>
        <end position="141"/>
    </location>
</feature>
<dbReference type="InterPro" id="IPR001763">
    <property type="entry name" value="Rhodanese-like_dom"/>
</dbReference>
<proteinExistence type="predicted"/>
<dbReference type="AlphaFoldDB" id="A0A4R1NF93"/>
<dbReference type="InterPro" id="IPR050229">
    <property type="entry name" value="GlpE_sulfurtransferase"/>
</dbReference>
<comment type="caution">
    <text evidence="2">The sequence shown here is derived from an EMBL/GenBank/DDBJ whole genome shotgun (WGS) entry which is preliminary data.</text>
</comment>
<evidence type="ECO:0000313" key="3">
    <source>
        <dbReference type="Proteomes" id="UP000294555"/>
    </source>
</evidence>
<dbReference type="CDD" id="cd00158">
    <property type="entry name" value="RHOD"/>
    <property type="match status" value="1"/>
</dbReference>
<protein>
    <submittedName>
        <fullName evidence="2">Rhodanese-related sulfurtransferase</fullName>
    </submittedName>
</protein>
<dbReference type="Gene3D" id="3.40.250.10">
    <property type="entry name" value="Rhodanese-like domain"/>
    <property type="match status" value="1"/>
</dbReference>
<dbReference type="SMART" id="SM00450">
    <property type="entry name" value="RHOD"/>
    <property type="match status" value="1"/>
</dbReference>
<evidence type="ECO:0000313" key="2">
    <source>
        <dbReference type="EMBL" id="TCL05569.1"/>
    </source>
</evidence>
<reference evidence="2 3" key="1">
    <citation type="submission" date="2019-02" db="EMBL/GenBank/DDBJ databases">
        <title>Investigation of anaerobic lignin degradation for improved lignocellulosic biofuels.</title>
        <authorList>
            <person name="Deangelis K."/>
        </authorList>
    </citation>
    <scope>NUCLEOTIDE SEQUENCE [LARGE SCALE GENOMIC DNA]</scope>
    <source>
        <strain evidence="2 3">159R</strain>
    </source>
</reference>
<sequence length="143" mass="15795">MQEIMPFVSDHPMLCLAWVALLIAVIVTTVKTRFSKVNEITRGEAIRLINKEDAVIVDLRNRDDYRKGHIANALNLTSSEVKSGNFGELDKAKTKPVIVVCATGTTSREPAENLNKAGFERVYVLKEGISGWSGENLPLVRGK</sequence>
<gene>
    <name evidence="2" type="ORF">EZJ58_3765</name>
</gene>
<dbReference type="RefSeq" id="WP_132924288.1">
    <property type="nucleotide sequence ID" value="NZ_SJOI01000001.1"/>
</dbReference>
<dbReference type="InterPro" id="IPR036873">
    <property type="entry name" value="Rhodanese-like_dom_sf"/>
</dbReference>
<dbReference type="Pfam" id="PF00581">
    <property type="entry name" value="Rhodanese"/>
    <property type="match status" value="1"/>
</dbReference>
<dbReference type="SUPFAM" id="SSF52821">
    <property type="entry name" value="Rhodanese/Cell cycle control phosphatase"/>
    <property type="match status" value="1"/>
</dbReference>
<dbReference type="GO" id="GO:0016740">
    <property type="term" value="F:transferase activity"/>
    <property type="evidence" value="ECO:0007669"/>
    <property type="project" value="UniProtKB-KW"/>
</dbReference>
<dbReference type="OrthoDB" id="9808735at2"/>
<organism evidence="2 3">
    <name type="scientific">Sodalis ligni</name>
    <dbReference type="NCBI Taxonomy" id="2697027"/>
    <lineage>
        <taxon>Bacteria</taxon>
        <taxon>Pseudomonadati</taxon>
        <taxon>Pseudomonadota</taxon>
        <taxon>Gammaproteobacteria</taxon>
        <taxon>Enterobacterales</taxon>
        <taxon>Bruguierivoracaceae</taxon>
        <taxon>Sodalis</taxon>
    </lineage>
</organism>
<dbReference type="PANTHER" id="PTHR43031:SF18">
    <property type="entry name" value="RHODANESE-RELATED SULFURTRANSFERASES"/>
    <property type="match status" value="1"/>
</dbReference>
<accession>A0A4R1NF93</accession>
<dbReference type="EMBL" id="SJOI01000001">
    <property type="protein sequence ID" value="TCL05569.1"/>
    <property type="molecule type" value="Genomic_DNA"/>
</dbReference>
<dbReference type="PROSITE" id="PS50206">
    <property type="entry name" value="RHODANESE_3"/>
    <property type="match status" value="1"/>
</dbReference>
<keyword evidence="2" id="KW-0808">Transferase</keyword>
<evidence type="ECO:0000259" key="1">
    <source>
        <dbReference type="PROSITE" id="PS50206"/>
    </source>
</evidence>
<dbReference type="PANTHER" id="PTHR43031">
    <property type="entry name" value="FAD-DEPENDENT OXIDOREDUCTASE"/>
    <property type="match status" value="1"/>
</dbReference>